<keyword evidence="6 7" id="KW-0030">Aminoacyl-tRNA synthetase</keyword>
<keyword evidence="11" id="KW-1185">Reference proteome</keyword>
<dbReference type="InterPro" id="IPR020058">
    <property type="entry name" value="Glu/Gln-tRNA-synth_Ib_cat-dom"/>
</dbReference>
<dbReference type="NCBIfam" id="TIGR00464">
    <property type="entry name" value="gltX_bact"/>
    <property type="match status" value="1"/>
</dbReference>
<dbReference type="InterPro" id="IPR020751">
    <property type="entry name" value="aa-tRNA-synth_I_codon-bd_sub2"/>
</dbReference>
<dbReference type="Gene3D" id="3.40.50.620">
    <property type="entry name" value="HUPs"/>
    <property type="match status" value="1"/>
</dbReference>
<evidence type="ECO:0008006" key="12">
    <source>
        <dbReference type="Google" id="ProtNLM"/>
    </source>
</evidence>
<comment type="caution">
    <text evidence="10">The sequence shown here is derived from an EMBL/GenBank/DDBJ whole genome shotgun (WGS) entry which is preliminary data.</text>
</comment>
<proteinExistence type="inferred from homology"/>
<dbReference type="InterPro" id="IPR049940">
    <property type="entry name" value="GluQ/Sye"/>
</dbReference>
<dbReference type="InterPro" id="IPR014729">
    <property type="entry name" value="Rossmann-like_a/b/a_fold"/>
</dbReference>
<dbReference type="EMBL" id="MU128967">
    <property type="protein sequence ID" value="KAF9513907.1"/>
    <property type="molecule type" value="Genomic_DNA"/>
</dbReference>
<dbReference type="InterPro" id="IPR008925">
    <property type="entry name" value="aa_tRNA-synth_I_cd-bd_sf"/>
</dbReference>
<dbReference type="GO" id="GO:0000049">
    <property type="term" value="F:tRNA binding"/>
    <property type="evidence" value="ECO:0007669"/>
    <property type="project" value="InterPro"/>
</dbReference>
<dbReference type="GO" id="GO:0005739">
    <property type="term" value="C:mitochondrion"/>
    <property type="evidence" value="ECO:0007669"/>
    <property type="project" value="TreeGrafter"/>
</dbReference>
<dbReference type="GO" id="GO:0004818">
    <property type="term" value="F:glutamate-tRNA ligase activity"/>
    <property type="evidence" value="ECO:0007669"/>
    <property type="project" value="InterPro"/>
</dbReference>
<dbReference type="Pfam" id="PF00749">
    <property type="entry name" value="tRNA-synt_1c"/>
    <property type="match status" value="1"/>
</dbReference>
<evidence type="ECO:0000259" key="8">
    <source>
        <dbReference type="Pfam" id="PF00749"/>
    </source>
</evidence>
<gene>
    <name evidence="10" type="ORF">BS47DRAFT_1372416</name>
</gene>
<protein>
    <recommendedName>
        <fullName evidence="12">Glutamate--tRNA ligase</fullName>
    </recommendedName>
</protein>
<evidence type="ECO:0000256" key="2">
    <source>
        <dbReference type="ARBA" id="ARBA00022598"/>
    </source>
</evidence>
<dbReference type="GO" id="GO:0005524">
    <property type="term" value="F:ATP binding"/>
    <property type="evidence" value="ECO:0007669"/>
    <property type="project" value="UniProtKB-KW"/>
</dbReference>
<dbReference type="InterPro" id="IPR001412">
    <property type="entry name" value="aa-tRNA-synth_I_CS"/>
</dbReference>
<evidence type="ECO:0000256" key="7">
    <source>
        <dbReference type="RuleBase" id="RU363037"/>
    </source>
</evidence>
<dbReference type="Gene3D" id="1.10.10.350">
    <property type="match status" value="1"/>
</dbReference>
<dbReference type="SUPFAM" id="SSF48163">
    <property type="entry name" value="An anticodon-binding domain of class I aminoacyl-tRNA synthetases"/>
    <property type="match status" value="1"/>
</dbReference>
<evidence type="ECO:0000256" key="5">
    <source>
        <dbReference type="ARBA" id="ARBA00022917"/>
    </source>
</evidence>
<dbReference type="PANTHER" id="PTHR43311:SF2">
    <property type="entry name" value="GLUTAMATE--TRNA LIGASE, MITOCHONDRIAL-RELATED"/>
    <property type="match status" value="1"/>
</dbReference>
<evidence type="ECO:0000313" key="11">
    <source>
        <dbReference type="Proteomes" id="UP000886523"/>
    </source>
</evidence>
<evidence type="ECO:0000256" key="4">
    <source>
        <dbReference type="ARBA" id="ARBA00022840"/>
    </source>
</evidence>
<dbReference type="InterPro" id="IPR000924">
    <property type="entry name" value="Glu/Gln-tRNA-synth"/>
</dbReference>
<dbReference type="PRINTS" id="PR00987">
    <property type="entry name" value="TRNASYNTHGLU"/>
</dbReference>
<reference evidence="10" key="1">
    <citation type="journal article" date="2020" name="Nat. Commun.">
        <title>Large-scale genome sequencing of mycorrhizal fungi provides insights into the early evolution of symbiotic traits.</title>
        <authorList>
            <person name="Miyauchi S."/>
            <person name="Kiss E."/>
            <person name="Kuo A."/>
            <person name="Drula E."/>
            <person name="Kohler A."/>
            <person name="Sanchez-Garcia M."/>
            <person name="Morin E."/>
            <person name="Andreopoulos B."/>
            <person name="Barry K.W."/>
            <person name="Bonito G."/>
            <person name="Buee M."/>
            <person name="Carver A."/>
            <person name="Chen C."/>
            <person name="Cichocki N."/>
            <person name="Clum A."/>
            <person name="Culley D."/>
            <person name="Crous P.W."/>
            <person name="Fauchery L."/>
            <person name="Girlanda M."/>
            <person name="Hayes R.D."/>
            <person name="Keri Z."/>
            <person name="LaButti K."/>
            <person name="Lipzen A."/>
            <person name="Lombard V."/>
            <person name="Magnuson J."/>
            <person name="Maillard F."/>
            <person name="Murat C."/>
            <person name="Nolan M."/>
            <person name="Ohm R.A."/>
            <person name="Pangilinan J."/>
            <person name="Pereira M.F."/>
            <person name="Perotto S."/>
            <person name="Peter M."/>
            <person name="Pfister S."/>
            <person name="Riley R."/>
            <person name="Sitrit Y."/>
            <person name="Stielow J.B."/>
            <person name="Szollosi G."/>
            <person name="Zifcakova L."/>
            <person name="Stursova M."/>
            <person name="Spatafora J.W."/>
            <person name="Tedersoo L."/>
            <person name="Vaario L.M."/>
            <person name="Yamada A."/>
            <person name="Yan M."/>
            <person name="Wang P."/>
            <person name="Xu J."/>
            <person name="Bruns T."/>
            <person name="Baldrian P."/>
            <person name="Vilgalys R."/>
            <person name="Dunand C."/>
            <person name="Henrissat B."/>
            <person name="Grigoriev I.V."/>
            <person name="Hibbett D."/>
            <person name="Nagy L.G."/>
            <person name="Martin F.M."/>
        </authorList>
    </citation>
    <scope>NUCLEOTIDE SEQUENCE</scope>
    <source>
        <strain evidence="10">UP504</strain>
    </source>
</reference>
<dbReference type="Pfam" id="PF19269">
    <property type="entry name" value="Anticodon_2"/>
    <property type="match status" value="1"/>
</dbReference>
<dbReference type="PANTHER" id="PTHR43311">
    <property type="entry name" value="GLUTAMATE--TRNA LIGASE"/>
    <property type="match status" value="1"/>
</dbReference>
<organism evidence="10 11">
    <name type="scientific">Hydnum rufescens UP504</name>
    <dbReference type="NCBI Taxonomy" id="1448309"/>
    <lineage>
        <taxon>Eukaryota</taxon>
        <taxon>Fungi</taxon>
        <taxon>Dikarya</taxon>
        <taxon>Basidiomycota</taxon>
        <taxon>Agaricomycotina</taxon>
        <taxon>Agaricomycetes</taxon>
        <taxon>Cantharellales</taxon>
        <taxon>Hydnaceae</taxon>
        <taxon>Hydnum</taxon>
    </lineage>
</organism>
<dbReference type="AlphaFoldDB" id="A0A9P6DU51"/>
<keyword evidence="3 7" id="KW-0547">Nucleotide-binding</keyword>
<evidence type="ECO:0000256" key="6">
    <source>
        <dbReference type="ARBA" id="ARBA00023146"/>
    </source>
</evidence>
<dbReference type="InterPro" id="IPR045462">
    <property type="entry name" value="aa-tRNA-synth_I_cd-bd"/>
</dbReference>
<dbReference type="GO" id="GO:0006424">
    <property type="term" value="P:glutamyl-tRNA aminoacylation"/>
    <property type="evidence" value="ECO:0007669"/>
    <property type="project" value="InterPro"/>
</dbReference>
<keyword evidence="4 7" id="KW-0067">ATP-binding</keyword>
<accession>A0A9P6DU51</accession>
<sequence length="477" mass="54218">MVLLRFAPSPTGALHLGGLRTALLNHLYARKLGGKWILRMEDTDQTRLVQGSFDDIRAGLEWAGLDYDYGPDRPGPHGPYFQSQRLDLYHEHARKLLDSGHAYRCFCSVDKLADTRSRLLHAGSNATYDRACLHLSVEETARRVRAGEKSVIRIKVMVDPNSGIDMIFGKHREATSSQATDSILVKADNFPTYHFASVVDDHHMGITHVVRGEEWLSSLPLHLRIYSALSFRCTKMSKRKGDVRVSDYMKQGWEPEAVVNWLALVGWGRHKDPIPIKFDLSQTTHRRNILDPGKLRFLNKQHLQLKASNPNSFRELAKRALDMARTAFPGSDRVYHSGDFDITYIEHLLPAVLERLENFNDLPASAPYFFVDPDFGNPDARRLRKTFSLSDHRTILNTTYGALLKENLPNFTPESIRQALKNTRLSLGLRQPEYMDSLRHALTGTSNGPSVVDIIHILGRERSMKRLISSVFDTRIN</sequence>
<dbReference type="SUPFAM" id="SSF52374">
    <property type="entry name" value="Nucleotidylyl transferase"/>
    <property type="match status" value="1"/>
</dbReference>
<dbReference type="InterPro" id="IPR004527">
    <property type="entry name" value="Glu-tRNA-ligase_bac/mito"/>
</dbReference>
<feature type="domain" description="Aminoacyl-tRNA synthetase class I anticodon-binding" evidence="9">
    <location>
        <begin position="324"/>
        <end position="467"/>
    </location>
</feature>
<dbReference type="HAMAP" id="MF_00022">
    <property type="entry name" value="Glu_tRNA_synth_type1"/>
    <property type="match status" value="1"/>
</dbReference>
<feature type="domain" description="Glutamyl/glutaminyl-tRNA synthetase class Ib catalytic" evidence="8">
    <location>
        <begin position="2"/>
        <end position="271"/>
    </location>
</feature>
<keyword evidence="5 7" id="KW-0648">Protein biosynthesis</keyword>
<evidence type="ECO:0000313" key="10">
    <source>
        <dbReference type="EMBL" id="KAF9513907.1"/>
    </source>
</evidence>
<name>A0A9P6DU51_9AGAM</name>
<keyword evidence="2 7" id="KW-0436">Ligase</keyword>
<evidence type="ECO:0000259" key="9">
    <source>
        <dbReference type="Pfam" id="PF19269"/>
    </source>
</evidence>
<dbReference type="Proteomes" id="UP000886523">
    <property type="component" value="Unassembled WGS sequence"/>
</dbReference>
<evidence type="ECO:0000256" key="3">
    <source>
        <dbReference type="ARBA" id="ARBA00022741"/>
    </source>
</evidence>
<dbReference type="PROSITE" id="PS00178">
    <property type="entry name" value="AA_TRNA_LIGASE_I"/>
    <property type="match status" value="1"/>
</dbReference>
<evidence type="ECO:0000256" key="1">
    <source>
        <dbReference type="ARBA" id="ARBA00007894"/>
    </source>
</evidence>
<dbReference type="OrthoDB" id="428822at2759"/>
<comment type="similarity">
    <text evidence="1">Belongs to the class-I aminoacyl-tRNA synthetase family. Glutamate--tRNA ligase type 1 subfamily.</text>
</comment>